<accession>A0A062XUC3</accession>
<dbReference type="PANTHER" id="PTHR43406:SF1">
    <property type="entry name" value="TRYPTOPHAN SYNTHASE ALPHA CHAIN, CHLOROPLASTIC"/>
    <property type="match status" value="1"/>
</dbReference>
<evidence type="ECO:0000256" key="1">
    <source>
        <dbReference type="ARBA" id="ARBA00003365"/>
    </source>
</evidence>
<dbReference type="STRING" id="1312852.EG19_08585"/>
<dbReference type="PANTHER" id="PTHR43406">
    <property type="entry name" value="TRYPTOPHAN SYNTHASE, ALPHA CHAIN"/>
    <property type="match status" value="1"/>
</dbReference>
<proteinExistence type="inferred from homology"/>
<feature type="active site" description="Proton acceptor" evidence="9">
    <location>
        <position position="50"/>
    </location>
</feature>
<comment type="subunit">
    <text evidence="3 9">Tetramer of two alpha and two beta chains.</text>
</comment>
<dbReference type="GO" id="GO:0005829">
    <property type="term" value="C:cytosol"/>
    <property type="evidence" value="ECO:0007669"/>
    <property type="project" value="TreeGrafter"/>
</dbReference>
<dbReference type="FunFam" id="3.20.20.70:FF:000037">
    <property type="entry name" value="Tryptophan synthase alpha chain"/>
    <property type="match status" value="1"/>
</dbReference>
<dbReference type="AlphaFoldDB" id="A0A062XUC3"/>
<dbReference type="EC" id="4.2.1.20" evidence="9"/>
<dbReference type="EMBL" id="JMFG01000037">
    <property type="protein sequence ID" value="KDA52954.1"/>
    <property type="molecule type" value="Genomic_DNA"/>
</dbReference>
<sequence>MSNRLEAAFRRAAKEKRAAFIAYITAGDPSPARTLDVLRALERGGADIVELGVPFSDPIADGPINCAAAERALAAGTTLTGVLQTVRELRFSSSLPIVLFSYANPILAYGLSRFAVDAATAGVDGVLLTDVPAEEAGPYYQALRRVGVELIPMLAPTSTRARVKQAKKLAESFVYFVSHTGVTGPQAQLPVELEDQVRLVRKLTGRRVAVGFGVAKPEQVNRVAKVADGVVVGSAIVNRIAEIGDRPELFGEIQRFLQPLRAATRRS</sequence>
<evidence type="ECO:0000256" key="4">
    <source>
        <dbReference type="ARBA" id="ARBA00022605"/>
    </source>
</evidence>
<gene>
    <name evidence="9" type="primary">trpA</name>
    <name evidence="11" type="ORF">EG19_08585</name>
</gene>
<evidence type="ECO:0000256" key="9">
    <source>
        <dbReference type="HAMAP-Rule" id="MF_00131"/>
    </source>
</evidence>
<dbReference type="Proteomes" id="UP000027284">
    <property type="component" value="Unassembled WGS sequence"/>
</dbReference>
<evidence type="ECO:0000313" key="11">
    <source>
        <dbReference type="EMBL" id="KDA52954.1"/>
    </source>
</evidence>
<dbReference type="InterPro" id="IPR018204">
    <property type="entry name" value="Trp_synthase_alpha_AS"/>
</dbReference>
<dbReference type="GO" id="GO:0004834">
    <property type="term" value="F:tryptophan synthase activity"/>
    <property type="evidence" value="ECO:0007669"/>
    <property type="project" value="UniProtKB-UniRule"/>
</dbReference>
<dbReference type="InterPro" id="IPR011060">
    <property type="entry name" value="RibuloseP-bd_barrel"/>
</dbReference>
<keyword evidence="12" id="KW-1185">Reference proteome</keyword>
<dbReference type="OrthoDB" id="9804578at2"/>
<keyword evidence="4 9" id="KW-0028">Amino-acid biosynthesis</keyword>
<dbReference type="SUPFAM" id="SSF51366">
    <property type="entry name" value="Ribulose-phoshate binding barrel"/>
    <property type="match status" value="1"/>
</dbReference>
<dbReference type="RefSeq" id="WP_038050440.1">
    <property type="nucleotide sequence ID" value="NZ_JMFG01000037.1"/>
</dbReference>
<evidence type="ECO:0000256" key="5">
    <source>
        <dbReference type="ARBA" id="ARBA00022822"/>
    </source>
</evidence>
<keyword evidence="7 9" id="KW-0456">Lyase</keyword>
<dbReference type="PROSITE" id="PS00167">
    <property type="entry name" value="TRP_SYNTHASE_ALPHA"/>
    <property type="match status" value="1"/>
</dbReference>
<name>A0A062XUC3_9BACT</name>
<evidence type="ECO:0000256" key="10">
    <source>
        <dbReference type="RuleBase" id="RU003662"/>
    </source>
</evidence>
<feature type="active site" description="Proton acceptor" evidence="9">
    <location>
        <position position="61"/>
    </location>
</feature>
<comment type="catalytic activity">
    <reaction evidence="8 9">
        <text>(1S,2R)-1-C-(indol-3-yl)glycerol 3-phosphate + L-serine = D-glyceraldehyde 3-phosphate + L-tryptophan + H2O</text>
        <dbReference type="Rhea" id="RHEA:10532"/>
        <dbReference type="ChEBI" id="CHEBI:15377"/>
        <dbReference type="ChEBI" id="CHEBI:33384"/>
        <dbReference type="ChEBI" id="CHEBI:57912"/>
        <dbReference type="ChEBI" id="CHEBI:58866"/>
        <dbReference type="ChEBI" id="CHEBI:59776"/>
        <dbReference type="EC" id="4.2.1.20"/>
    </reaction>
</comment>
<keyword evidence="5 9" id="KW-0822">Tryptophan biosynthesis</keyword>
<dbReference type="UniPathway" id="UPA00035">
    <property type="reaction ID" value="UER00044"/>
</dbReference>
<dbReference type="Pfam" id="PF00290">
    <property type="entry name" value="Trp_syntA"/>
    <property type="match status" value="1"/>
</dbReference>
<comment type="function">
    <text evidence="1 9">The alpha subunit is responsible for the aldol cleavage of indoleglycerol phosphate to indole and glyceraldehyde 3-phosphate.</text>
</comment>
<dbReference type="CDD" id="cd04724">
    <property type="entry name" value="Tryptophan_synthase_alpha"/>
    <property type="match status" value="1"/>
</dbReference>
<comment type="pathway">
    <text evidence="2 9">Amino-acid biosynthesis; L-tryptophan biosynthesis; L-tryptophan from chorismate: step 5/5.</text>
</comment>
<evidence type="ECO:0000256" key="7">
    <source>
        <dbReference type="ARBA" id="ARBA00023239"/>
    </source>
</evidence>
<evidence type="ECO:0000313" key="12">
    <source>
        <dbReference type="Proteomes" id="UP000027284"/>
    </source>
</evidence>
<reference evidence="11 12" key="1">
    <citation type="submission" date="2014-04" db="EMBL/GenBank/DDBJ databases">
        <title>The Genome Sequence of Thermoanaerobaculum aquaticum MP-01, The First Cultivated Group 23 Acidobacterium.</title>
        <authorList>
            <person name="Stamps B.W."/>
            <person name="Losey N.A."/>
            <person name="Lawson P.A."/>
            <person name="Stevenson B.S."/>
        </authorList>
    </citation>
    <scope>NUCLEOTIDE SEQUENCE [LARGE SCALE GENOMIC DNA]</scope>
    <source>
        <strain evidence="11 12">MP-01</strain>
    </source>
</reference>
<comment type="similarity">
    <text evidence="9 10">Belongs to the TrpA family.</text>
</comment>
<comment type="caution">
    <text evidence="11">The sequence shown here is derived from an EMBL/GenBank/DDBJ whole genome shotgun (WGS) entry which is preliminary data.</text>
</comment>
<dbReference type="InterPro" id="IPR002028">
    <property type="entry name" value="Trp_synthase_suA"/>
</dbReference>
<dbReference type="HAMAP" id="MF_00131">
    <property type="entry name" value="Trp_synth_alpha"/>
    <property type="match status" value="1"/>
</dbReference>
<organism evidence="11 12">
    <name type="scientific">Thermoanaerobaculum aquaticum</name>
    <dbReference type="NCBI Taxonomy" id="1312852"/>
    <lineage>
        <taxon>Bacteria</taxon>
        <taxon>Pseudomonadati</taxon>
        <taxon>Acidobacteriota</taxon>
        <taxon>Thermoanaerobaculia</taxon>
        <taxon>Thermoanaerobaculales</taxon>
        <taxon>Thermoanaerobaculaceae</taxon>
        <taxon>Thermoanaerobaculum</taxon>
    </lineage>
</organism>
<dbReference type="InterPro" id="IPR013785">
    <property type="entry name" value="Aldolase_TIM"/>
</dbReference>
<protein>
    <recommendedName>
        <fullName evidence="9">Tryptophan synthase alpha chain</fullName>
        <ecNumber evidence="9">4.2.1.20</ecNumber>
    </recommendedName>
</protein>
<dbReference type="NCBIfam" id="TIGR00262">
    <property type="entry name" value="trpA"/>
    <property type="match status" value="1"/>
</dbReference>
<evidence type="ECO:0000256" key="8">
    <source>
        <dbReference type="ARBA" id="ARBA00049047"/>
    </source>
</evidence>
<keyword evidence="6 9" id="KW-0057">Aromatic amino acid biosynthesis</keyword>
<evidence type="ECO:0000256" key="3">
    <source>
        <dbReference type="ARBA" id="ARBA00011270"/>
    </source>
</evidence>
<evidence type="ECO:0000256" key="6">
    <source>
        <dbReference type="ARBA" id="ARBA00023141"/>
    </source>
</evidence>
<dbReference type="Gene3D" id="3.20.20.70">
    <property type="entry name" value="Aldolase class I"/>
    <property type="match status" value="1"/>
</dbReference>
<evidence type="ECO:0000256" key="2">
    <source>
        <dbReference type="ARBA" id="ARBA00004733"/>
    </source>
</evidence>